<dbReference type="PANTHER" id="PTHR22718">
    <property type="entry name" value="SERPENTINE RECEPTOR, CLASS X"/>
    <property type="match status" value="1"/>
</dbReference>
<gene>
    <name evidence="2" type="ORF">CAMP_LOCUS3684</name>
</gene>
<dbReference type="PANTHER" id="PTHR22718:SF36">
    <property type="entry name" value="G_PROTEIN_RECEP_F1_2 DOMAIN-CONTAINING PROTEIN-RELATED"/>
    <property type="match status" value="1"/>
</dbReference>
<evidence type="ECO:0008006" key="4">
    <source>
        <dbReference type="Google" id="ProtNLM"/>
    </source>
</evidence>
<dbReference type="Proteomes" id="UP001152747">
    <property type="component" value="Unassembled WGS sequence"/>
</dbReference>
<keyword evidence="1" id="KW-0812">Transmembrane</keyword>
<reference evidence="2" key="1">
    <citation type="submission" date="2022-11" db="EMBL/GenBank/DDBJ databases">
        <authorList>
            <person name="Kikuchi T."/>
        </authorList>
    </citation>
    <scope>NUCLEOTIDE SEQUENCE</scope>
    <source>
        <strain evidence="2">PS1010</strain>
    </source>
</reference>
<organism evidence="2 3">
    <name type="scientific">Caenorhabditis angaria</name>
    <dbReference type="NCBI Taxonomy" id="860376"/>
    <lineage>
        <taxon>Eukaryota</taxon>
        <taxon>Metazoa</taxon>
        <taxon>Ecdysozoa</taxon>
        <taxon>Nematoda</taxon>
        <taxon>Chromadorea</taxon>
        <taxon>Rhabditida</taxon>
        <taxon>Rhabditina</taxon>
        <taxon>Rhabditomorpha</taxon>
        <taxon>Rhabditoidea</taxon>
        <taxon>Rhabditidae</taxon>
        <taxon>Peloderinae</taxon>
        <taxon>Caenorhabditis</taxon>
    </lineage>
</organism>
<dbReference type="OrthoDB" id="5871355at2759"/>
<feature type="transmembrane region" description="Helical" evidence="1">
    <location>
        <begin position="200"/>
        <end position="220"/>
    </location>
</feature>
<dbReference type="AlphaFoldDB" id="A0A9P1I7R6"/>
<keyword evidence="3" id="KW-1185">Reference proteome</keyword>
<dbReference type="Gene3D" id="1.20.1070.10">
    <property type="entry name" value="Rhodopsin 7-helix transmembrane proteins"/>
    <property type="match status" value="1"/>
</dbReference>
<keyword evidence="1" id="KW-0472">Membrane</keyword>
<evidence type="ECO:0000313" key="2">
    <source>
        <dbReference type="EMBL" id="CAI5441047.1"/>
    </source>
</evidence>
<comment type="caution">
    <text evidence="2">The sequence shown here is derived from an EMBL/GenBank/DDBJ whole genome shotgun (WGS) entry which is preliminary data.</text>
</comment>
<protein>
    <recommendedName>
        <fullName evidence="4">Serpentine receptor class gamma</fullName>
    </recommendedName>
</protein>
<feature type="transmembrane region" description="Helical" evidence="1">
    <location>
        <begin position="111"/>
        <end position="132"/>
    </location>
</feature>
<feature type="transmembrane region" description="Helical" evidence="1">
    <location>
        <begin position="240"/>
        <end position="264"/>
    </location>
</feature>
<evidence type="ECO:0000313" key="3">
    <source>
        <dbReference type="Proteomes" id="UP001152747"/>
    </source>
</evidence>
<name>A0A9P1I7R6_9PELO</name>
<accession>A0A9P1I7R6</accession>
<keyword evidence="1" id="KW-1133">Transmembrane helix</keyword>
<feature type="transmembrane region" description="Helical" evidence="1">
    <location>
        <begin position="76"/>
        <end position="99"/>
    </location>
</feature>
<feature type="transmembrane region" description="Helical" evidence="1">
    <location>
        <begin position="153"/>
        <end position="172"/>
    </location>
</feature>
<sequence length="325" mass="36960">MVAFNDTLFASFRIIKNSQPISKYCESGCSFSNPNVIHYSQTSYLLPLFVIVFDLFVQILNVLFIISRKYLKNGSFFAMLFIMSLVIIIRSLIVILSYISTAFDLGFSVSYAMYADFFSNFFSLPIIFLMSLNRYLCFVSNYFNEMLFERNRFVIPVLVSISISGLATFGSITSSQIKRAFYNYVGFVDYNTVPGFKTSIARVFYIFPLGSTICYILLFLHLKQQSKLVMMSTRNVEQKVFAQLLVTAILYGLMSIFIEAILFLDGVLDNYQVVSLISILNIINYLPGISLPLMLMLSTFKFGKKPKQIAIKDIANSTTASILNK</sequence>
<dbReference type="EMBL" id="CANHGI010000002">
    <property type="protein sequence ID" value="CAI5441047.1"/>
    <property type="molecule type" value="Genomic_DNA"/>
</dbReference>
<feature type="transmembrane region" description="Helical" evidence="1">
    <location>
        <begin position="276"/>
        <end position="297"/>
    </location>
</feature>
<feature type="transmembrane region" description="Helical" evidence="1">
    <location>
        <begin position="44"/>
        <end position="64"/>
    </location>
</feature>
<proteinExistence type="predicted"/>
<evidence type="ECO:0000256" key="1">
    <source>
        <dbReference type="SAM" id="Phobius"/>
    </source>
</evidence>